<dbReference type="InterPro" id="IPR036005">
    <property type="entry name" value="Creatinase/aminopeptidase-like"/>
</dbReference>
<dbReference type="PANTHER" id="PTHR43330:SF27">
    <property type="entry name" value="METHIONINE AMINOPEPTIDASE"/>
    <property type="match status" value="1"/>
</dbReference>
<evidence type="ECO:0000256" key="2">
    <source>
        <dbReference type="ARBA" id="ARBA00022438"/>
    </source>
</evidence>
<organism evidence="9 10">
    <name type="scientific">Candidatus Nealsonbacteria bacterium CG09_land_8_20_14_0_10_42_14</name>
    <dbReference type="NCBI Taxonomy" id="1974707"/>
    <lineage>
        <taxon>Bacteria</taxon>
        <taxon>Candidatus Nealsoniibacteriota</taxon>
    </lineage>
</organism>
<feature type="domain" description="Peptidase M24" evidence="8">
    <location>
        <begin position="12"/>
        <end position="239"/>
    </location>
</feature>
<reference evidence="10" key="1">
    <citation type="submission" date="2017-09" db="EMBL/GenBank/DDBJ databases">
        <title>Depth-based differentiation of microbial function through sediment-hosted aquifers and enrichment of novel symbionts in the deep terrestrial subsurface.</title>
        <authorList>
            <person name="Probst A.J."/>
            <person name="Ladd B."/>
            <person name="Jarett J.K."/>
            <person name="Geller-Mcgrath D.E."/>
            <person name="Sieber C.M.K."/>
            <person name="Emerson J.B."/>
            <person name="Anantharaman K."/>
            <person name="Thomas B.C."/>
            <person name="Malmstrom R."/>
            <person name="Stieglmeier M."/>
            <person name="Klingl A."/>
            <person name="Woyke T."/>
            <person name="Ryan C.M."/>
            <person name="Banfield J.F."/>
        </authorList>
    </citation>
    <scope>NUCLEOTIDE SEQUENCE [LARGE SCALE GENOMIC DNA]</scope>
</reference>
<evidence type="ECO:0000313" key="10">
    <source>
        <dbReference type="Proteomes" id="UP000229675"/>
    </source>
</evidence>
<evidence type="ECO:0000256" key="5">
    <source>
        <dbReference type="ARBA" id="ARBA00022801"/>
    </source>
</evidence>
<evidence type="ECO:0000256" key="6">
    <source>
        <dbReference type="HAMAP-Rule" id="MF_01974"/>
    </source>
</evidence>
<keyword evidence="4 6" id="KW-0479">Metal-binding</keyword>
<dbReference type="InterPro" id="IPR001714">
    <property type="entry name" value="Pept_M24_MAP"/>
</dbReference>
<feature type="binding site" evidence="6">
    <location>
        <position position="233"/>
    </location>
    <ligand>
        <name>a divalent metal cation</name>
        <dbReference type="ChEBI" id="CHEBI:60240"/>
        <label>2</label>
        <note>catalytic</note>
    </ligand>
</feature>
<comment type="cofactor">
    <cofactor evidence="6">
        <name>Co(2+)</name>
        <dbReference type="ChEBI" id="CHEBI:48828"/>
    </cofactor>
    <cofactor evidence="6">
        <name>Zn(2+)</name>
        <dbReference type="ChEBI" id="CHEBI:29105"/>
    </cofactor>
    <cofactor evidence="6">
        <name>Mn(2+)</name>
        <dbReference type="ChEBI" id="CHEBI:29035"/>
    </cofactor>
    <cofactor evidence="6">
        <name>Fe(2+)</name>
        <dbReference type="ChEBI" id="CHEBI:29033"/>
    </cofactor>
    <text evidence="6">Binds 2 divalent metal cations per subunit. Has a high-affinity and a low affinity metal-binding site. The true nature of the physiological cofactor is under debate. The enzyme is active with cobalt, zinc, manganese or divalent iron ions. Most likely, methionine aminopeptidases function as mononuclear Fe(2+)-metalloproteases under physiological conditions, and the catalytically relevant metal-binding site has been assigned to the histidine-containing high-affinity site.</text>
</comment>
<dbReference type="GO" id="GO:0070006">
    <property type="term" value="F:metalloaminopeptidase activity"/>
    <property type="evidence" value="ECO:0007669"/>
    <property type="project" value="UniProtKB-UniRule"/>
</dbReference>
<feature type="binding site" evidence="6">
    <location>
        <position position="106"/>
    </location>
    <ligand>
        <name>a divalent metal cation</name>
        <dbReference type="ChEBI" id="CHEBI:60240"/>
        <label>1</label>
    </ligand>
</feature>
<comment type="catalytic activity">
    <reaction evidence="6 7">
        <text>Release of N-terminal amino acids, preferentially methionine, from peptides and arylamides.</text>
        <dbReference type="EC" id="3.4.11.18"/>
    </reaction>
</comment>
<sequence>MKITIKTKEEIETMREGGKILARIMKELEKIVKPGICTKELDRVAETLILKSGGKCSFKGYQNFPACLCTSINEEIVHGIPSERILKEGEIISLDLGIFYQGFHADMAVTLPVGEISPEVRKLIEVTKEALKKGIEKVRPGSTFDDVGFAIQKYVASQGFKAVRDLCGHGIGRKLHEDPQILNFIEERSGEEIKEGMTFCLEPMATAGDWRIKQSRNKQTWETADGSLSAHFEHTILVNKTSHQILTE</sequence>
<evidence type="ECO:0000259" key="8">
    <source>
        <dbReference type="Pfam" id="PF00557"/>
    </source>
</evidence>
<feature type="binding site" evidence="6">
    <location>
        <position position="78"/>
    </location>
    <ligand>
        <name>substrate</name>
    </ligand>
</feature>
<dbReference type="Pfam" id="PF00557">
    <property type="entry name" value="Peptidase_M24"/>
    <property type="match status" value="1"/>
</dbReference>
<dbReference type="EC" id="3.4.11.18" evidence="6 7"/>
<dbReference type="InterPro" id="IPR002467">
    <property type="entry name" value="Pept_M24A_MAP1"/>
</dbReference>
<dbReference type="InterPro" id="IPR000994">
    <property type="entry name" value="Pept_M24"/>
</dbReference>
<accession>A0A2H0WXG4</accession>
<evidence type="ECO:0000313" key="9">
    <source>
        <dbReference type="EMBL" id="PIS17364.1"/>
    </source>
</evidence>
<name>A0A2H0WXG4_9BACT</name>
<dbReference type="GO" id="GO:0005829">
    <property type="term" value="C:cytosol"/>
    <property type="evidence" value="ECO:0007669"/>
    <property type="project" value="TreeGrafter"/>
</dbReference>
<dbReference type="Proteomes" id="UP000229675">
    <property type="component" value="Unassembled WGS sequence"/>
</dbReference>
<feature type="binding site" evidence="6">
    <location>
        <position position="95"/>
    </location>
    <ligand>
        <name>a divalent metal cation</name>
        <dbReference type="ChEBI" id="CHEBI:60240"/>
        <label>1</label>
    </ligand>
</feature>
<keyword evidence="2 6" id="KW-0031">Aminopeptidase</keyword>
<keyword evidence="3 6" id="KW-0645">Protease</keyword>
<comment type="function">
    <text evidence="1 6">Removes the N-terminal methionine from nascent proteins. The N-terminal methionine is often cleaved when the second residue in the primary sequence is small and uncharged (Met-Ala-, Cys, Gly, Pro, Ser, Thr, or Val). Requires deformylation of the N(alpha)-formylated initiator methionine before it can be hydrolyzed.</text>
</comment>
<dbReference type="Gene3D" id="3.90.230.10">
    <property type="entry name" value="Creatinase/methionine aminopeptidase superfamily"/>
    <property type="match status" value="1"/>
</dbReference>
<dbReference type="CDD" id="cd01086">
    <property type="entry name" value="MetAP1"/>
    <property type="match status" value="1"/>
</dbReference>
<dbReference type="PANTHER" id="PTHR43330">
    <property type="entry name" value="METHIONINE AMINOPEPTIDASE"/>
    <property type="match status" value="1"/>
</dbReference>
<proteinExistence type="inferred from homology"/>
<protein>
    <recommendedName>
        <fullName evidence="6 7">Methionine aminopeptidase</fullName>
        <shortName evidence="6">MAP</shortName>
        <shortName evidence="6">MetAP</shortName>
        <ecNumber evidence="6 7">3.4.11.18</ecNumber>
    </recommendedName>
    <alternativeName>
        <fullName evidence="6">Peptidase M</fullName>
    </alternativeName>
</protein>
<gene>
    <name evidence="6 9" type="primary">map</name>
    <name evidence="9" type="ORF">COT59_00905</name>
</gene>
<dbReference type="AlphaFoldDB" id="A0A2H0WXG4"/>
<dbReference type="NCBIfam" id="TIGR00500">
    <property type="entry name" value="met_pdase_I"/>
    <property type="match status" value="1"/>
</dbReference>
<dbReference type="GO" id="GO:0006508">
    <property type="term" value="P:proteolysis"/>
    <property type="evidence" value="ECO:0007669"/>
    <property type="project" value="UniProtKB-KW"/>
</dbReference>
<evidence type="ECO:0000256" key="4">
    <source>
        <dbReference type="ARBA" id="ARBA00022723"/>
    </source>
</evidence>
<dbReference type="PRINTS" id="PR00599">
    <property type="entry name" value="MAPEPTIDASE"/>
</dbReference>
<dbReference type="SUPFAM" id="SSF55920">
    <property type="entry name" value="Creatinase/aminopeptidase"/>
    <property type="match status" value="1"/>
</dbReference>
<dbReference type="GO" id="GO:0004239">
    <property type="term" value="F:initiator methionyl aminopeptidase activity"/>
    <property type="evidence" value="ECO:0007669"/>
    <property type="project" value="UniProtKB-UniRule"/>
</dbReference>
<feature type="binding site" evidence="6">
    <location>
        <position position="106"/>
    </location>
    <ligand>
        <name>a divalent metal cation</name>
        <dbReference type="ChEBI" id="CHEBI:60240"/>
        <label>2</label>
        <note>catalytic</note>
    </ligand>
</feature>
<comment type="similarity">
    <text evidence="6">Belongs to the peptidase M24A family. Methionine aminopeptidase type 1 subfamily.</text>
</comment>
<evidence type="ECO:0000256" key="3">
    <source>
        <dbReference type="ARBA" id="ARBA00022670"/>
    </source>
</evidence>
<dbReference type="EMBL" id="PEZD01000022">
    <property type="protein sequence ID" value="PIS17364.1"/>
    <property type="molecule type" value="Genomic_DNA"/>
</dbReference>
<feature type="binding site" evidence="6">
    <location>
        <position position="176"/>
    </location>
    <ligand>
        <name>substrate</name>
    </ligand>
</feature>
<feature type="binding site" evidence="6">
    <location>
        <position position="233"/>
    </location>
    <ligand>
        <name>a divalent metal cation</name>
        <dbReference type="ChEBI" id="CHEBI:60240"/>
        <label>1</label>
    </ligand>
</feature>
<comment type="subunit">
    <text evidence="6">Monomer.</text>
</comment>
<dbReference type="GO" id="GO:0046872">
    <property type="term" value="F:metal ion binding"/>
    <property type="evidence" value="ECO:0007669"/>
    <property type="project" value="UniProtKB-UniRule"/>
</dbReference>
<dbReference type="HAMAP" id="MF_01974">
    <property type="entry name" value="MetAP_1"/>
    <property type="match status" value="1"/>
</dbReference>
<evidence type="ECO:0000256" key="7">
    <source>
        <dbReference type="RuleBase" id="RU003653"/>
    </source>
</evidence>
<evidence type="ECO:0000256" key="1">
    <source>
        <dbReference type="ARBA" id="ARBA00002521"/>
    </source>
</evidence>
<feature type="binding site" evidence="6">
    <location>
        <position position="169"/>
    </location>
    <ligand>
        <name>a divalent metal cation</name>
        <dbReference type="ChEBI" id="CHEBI:60240"/>
        <label>2</label>
        <note>catalytic</note>
    </ligand>
</feature>
<feature type="binding site" evidence="6">
    <location>
        <position position="202"/>
    </location>
    <ligand>
        <name>a divalent metal cation</name>
        <dbReference type="ChEBI" id="CHEBI:60240"/>
        <label>2</label>
        <note>catalytic</note>
    </ligand>
</feature>
<keyword evidence="5 6" id="KW-0378">Hydrolase</keyword>
<comment type="caution">
    <text evidence="9">The sequence shown here is derived from an EMBL/GenBank/DDBJ whole genome shotgun (WGS) entry which is preliminary data.</text>
</comment>